<protein>
    <submittedName>
        <fullName evidence="10">PTS system beta-glucoside-specific EIIBCA component</fullName>
    </submittedName>
</protein>
<dbReference type="PATRIC" id="fig|1121326.3.peg.4120"/>
<feature type="transmembrane region" description="Helical" evidence="8">
    <location>
        <begin position="16"/>
        <end position="36"/>
    </location>
</feature>
<dbReference type="GO" id="GO:0008982">
    <property type="term" value="F:protein-N(PI)-phosphohistidine-sugar phosphotransferase activity"/>
    <property type="evidence" value="ECO:0007669"/>
    <property type="project" value="InterPro"/>
</dbReference>
<dbReference type="GO" id="GO:0090589">
    <property type="term" value="F:protein-phosphocysteine-trehalose phosphotransferase system transporter activity"/>
    <property type="evidence" value="ECO:0007669"/>
    <property type="project" value="TreeGrafter"/>
</dbReference>
<dbReference type="AlphaFoldDB" id="A0A161X805"/>
<keyword evidence="6 8" id="KW-1133">Transmembrane helix</keyword>
<comment type="caution">
    <text evidence="10">The sequence shown here is derived from an EMBL/GenBank/DDBJ whole genome shotgun (WGS) entry which is preliminary data.</text>
</comment>
<dbReference type="STRING" id="1121326.CLMAG_40670"/>
<dbReference type="GO" id="GO:0009401">
    <property type="term" value="P:phosphoenolpyruvate-dependent sugar phosphotransferase system"/>
    <property type="evidence" value="ECO:0007669"/>
    <property type="project" value="InterPro"/>
</dbReference>
<keyword evidence="11" id="KW-1185">Reference proteome</keyword>
<dbReference type="GO" id="GO:0015771">
    <property type="term" value="P:trehalose transport"/>
    <property type="evidence" value="ECO:0007669"/>
    <property type="project" value="TreeGrafter"/>
</dbReference>
<sequence>MPILINNLAVFKYDPVLALMFGASFAQIGVVLAILIKTKNAKLKSLCIPAFVSGIFGVTEPAIYGTHYQGRNRSL</sequence>
<dbReference type="EMBL" id="LWAE01000005">
    <property type="protein sequence ID" value="KZL90296.1"/>
    <property type="molecule type" value="Genomic_DNA"/>
</dbReference>
<dbReference type="InterPro" id="IPR003352">
    <property type="entry name" value="PTS_EIIC"/>
</dbReference>
<comment type="subcellular location">
    <subcellularLocation>
        <location evidence="1">Cell membrane</location>
        <topology evidence="1">Multi-pass membrane protein</topology>
    </subcellularLocation>
</comment>
<proteinExistence type="predicted"/>
<evidence type="ECO:0000256" key="7">
    <source>
        <dbReference type="ARBA" id="ARBA00023136"/>
    </source>
</evidence>
<evidence type="ECO:0000256" key="4">
    <source>
        <dbReference type="ARBA" id="ARBA00022597"/>
    </source>
</evidence>
<reference evidence="10 11" key="1">
    <citation type="submission" date="2016-04" db="EMBL/GenBank/DDBJ databases">
        <title>Genome sequence of Clostridium magnum DSM 2767.</title>
        <authorList>
            <person name="Poehlein A."/>
            <person name="Uhlig R."/>
            <person name="Fischer R."/>
            <person name="Bahl H."/>
            <person name="Daniel R."/>
        </authorList>
    </citation>
    <scope>NUCLEOTIDE SEQUENCE [LARGE SCALE GENOMIC DNA]</scope>
    <source>
        <strain evidence="10 11">DSM 2767</strain>
    </source>
</reference>
<evidence type="ECO:0000313" key="11">
    <source>
        <dbReference type="Proteomes" id="UP000076603"/>
    </source>
</evidence>
<evidence type="ECO:0000256" key="5">
    <source>
        <dbReference type="ARBA" id="ARBA00022692"/>
    </source>
</evidence>
<gene>
    <name evidence="10" type="primary">bglF_1</name>
    <name evidence="10" type="ORF">CLMAG_40670</name>
</gene>
<evidence type="ECO:0000256" key="1">
    <source>
        <dbReference type="ARBA" id="ARBA00004651"/>
    </source>
</evidence>
<evidence type="ECO:0000256" key="6">
    <source>
        <dbReference type="ARBA" id="ARBA00022989"/>
    </source>
</evidence>
<evidence type="ECO:0000313" key="10">
    <source>
        <dbReference type="EMBL" id="KZL90296.1"/>
    </source>
</evidence>
<keyword evidence="4" id="KW-0762">Sugar transport</keyword>
<evidence type="ECO:0000256" key="8">
    <source>
        <dbReference type="SAM" id="Phobius"/>
    </source>
</evidence>
<keyword evidence="3" id="KW-1003">Cell membrane</keyword>
<dbReference type="Pfam" id="PF02378">
    <property type="entry name" value="PTS_EIIC"/>
    <property type="match status" value="1"/>
</dbReference>
<accession>A0A161X805</accession>
<evidence type="ECO:0000256" key="2">
    <source>
        <dbReference type="ARBA" id="ARBA00022448"/>
    </source>
</evidence>
<name>A0A161X805_9CLOT</name>
<dbReference type="PANTHER" id="PTHR30175">
    <property type="entry name" value="PHOSPHOTRANSFERASE SYSTEM TRANSPORT PROTEIN"/>
    <property type="match status" value="1"/>
</dbReference>
<keyword evidence="2" id="KW-0813">Transport</keyword>
<dbReference type="Proteomes" id="UP000076603">
    <property type="component" value="Unassembled WGS sequence"/>
</dbReference>
<evidence type="ECO:0000259" key="9">
    <source>
        <dbReference type="Pfam" id="PF02378"/>
    </source>
</evidence>
<dbReference type="GO" id="GO:0005886">
    <property type="term" value="C:plasma membrane"/>
    <property type="evidence" value="ECO:0007669"/>
    <property type="project" value="UniProtKB-SubCell"/>
</dbReference>
<dbReference type="PANTHER" id="PTHR30175:SF1">
    <property type="entry name" value="PTS SYSTEM ARBUTIN-, CELLOBIOSE-, AND SALICIN-SPECIFIC EIIBC COMPONENT-RELATED"/>
    <property type="match status" value="1"/>
</dbReference>
<evidence type="ECO:0000256" key="3">
    <source>
        <dbReference type="ARBA" id="ARBA00022475"/>
    </source>
</evidence>
<dbReference type="InterPro" id="IPR050558">
    <property type="entry name" value="PTS_Sugar-Specific_Components"/>
</dbReference>
<organism evidence="10 11">
    <name type="scientific">Clostridium magnum DSM 2767</name>
    <dbReference type="NCBI Taxonomy" id="1121326"/>
    <lineage>
        <taxon>Bacteria</taxon>
        <taxon>Bacillati</taxon>
        <taxon>Bacillota</taxon>
        <taxon>Clostridia</taxon>
        <taxon>Eubacteriales</taxon>
        <taxon>Clostridiaceae</taxon>
        <taxon>Clostridium</taxon>
    </lineage>
</organism>
<feature type="domain" description="Phosphotransferase system EIIC" evidence="9">
    <location>
        <begin position="16"/>
        <end position="66"/>
    </location>
</feature>
<keyword evidence="7 8" id="KW-0472">Membrane</keyword>
<keyword evidence="5 8" id="KW-0812">Transmembrane</keyword>